<comment type="caution">
    <text evidence="1">The sequence shown here is derived from an EMBL/GenBank/DDBJ whole genome shotgun (WGS) entry which is preliminary data.</text>
</comment>
<accession>A0A537J2J8</accession>
<reference evidence="1 2" key="1">
    <citation type="journal article" date="2019" name="Nat. Microbiol.">
        <title>Mediterranean grassland soil C-N compound turnover is dependent on rainfall and depth, and is mediated by genomically divergent microorganisms.</title>
        <authorList>
            <person name="Diamond S."/>
            <person name="Andeer P.F."/>
            <person name="Li Z."/>
            <person name="Crits-Christoph A."/>
            <person name="Burstein D."/>
            <person name="Anantharaman K."/>
            <person name="Lane K.R."/>
            <person name="Thomas B.C."/>
            <person name="Pan C."/>
            <person name="Northen T.R."/>
            <person name="Banfield J.F."/>
        </authorList>
    </citation>
    <scope>NUCLEOTIDE SEQUENCE [LARGE SCALE GENOMIC DNA]</scope>
    <source>
        <strain evidence="1">NP_7</strain>
    </source>
</reference>
<evidence type="ECO:0000313" key="1">
    <source>
        <dbReference type="EMBL" id="TMI77552.1"/>
    </source>
</evidence>
<dbReference type="AlphaFoldDB" id="A0A537J2J8"/>
<dbReference type="Proteomes" id="UP000320048">
    <property type="component" value="Unassembled WGS sequence"/>
</dbReference>
<name>A0A537J2J8_9BACT</name>
<proteinExistence type="predicted"/>
<dbReference type="Gene3D" id="3.50.50.60">
    <property type="entry name" value="FAD/NAD(P)-binding domain"/>
    <property type="match status" value="1"/>
</dbReference>
<sequence length="121" mass="12546">MEAVNGTVDVTISDGERLNAHHVVLATGYKVDINNLTMIHPSLLAEVNTTRAFPILSPRFESSVPGLYFVGLTSRPAFGPLFGFVAGCTATARRVAGSVAGTMALRRRGSTVSAAPGASAS</sequence>
<dbReference type="EMBL" id="VBAO01000452">
    <property type="protein sequence ID" value="TMI77552.1"/>
    <property type="molecule type" value="Genomic_DNA"/>
</dbReference>
<protein>
    <recommendedName>
        <fullName evidence="3">NAD(P)/FAD-dependent oxidoreductase</fullName>
    </recommendedName>
</protein>
<evidence type="ECO:0008006" key="3">
    <source>
        <dbReference type="Google" id="ProtNLM"/>
    </source>
</evidence>
<organism evidence="1 2">
    <name type="scientific">Candidatus Segetimicrobium genomatis</name>
    <dbReference type="NCBI Taxonomy" id="2569760"/>
    <lineage>
        <taxon>Bacteria</taxon>
        <taxon>Bacillati</taxon>
        <taxon>Candidatus Sysuimicrobiota</taxon>
        <taxon>Candidatus Sysuimicrobiia</taxon>
        <taxon>Candidatus Sysuimicrobiales</taxon>
        <taxon>Candidatus Segetimicrobiaceae</taxon>
        <taxon>Candidatus Segetimicrobium</taxon>
    </lineage>
</organism>
<gene>
    <name evidence="1" type="ORF">E6H04_13985</name>
</gene>
<dbReference type="InterPro" id="IPR036188">
    <property type="entry name" value="FAD/NAD-bd_sf"/>
</dbReference>
<dbReference type="SUPFAM" id="SSF51905">
    <property type="entry name" value="FAD/NAD(P)-binding domain"/>
    <property type="match status" value="1"/>
</dbReference>
<evidence type="ECO:0000313" key="2">
    <source>
        <dbReference type="Proteomes" id="UP000320048"/>
    </source>
</evidence>